<keyword evidence="2" id="KW-1133">Transmembrane helix</keyword>
<protein>
    <submittedName>
        <fullName evidence="3">Uncharacterized protein</fullName>
    </submittedName>
</protein>
<dbReference type="EMBL" id="JAIEZQ010000002">
    <property type="protein sequence ID" value="MBY9075192.1"/>
    <property type="molecule type" value="Genomic_DNA"/>
</dbReference>
<comment type="caution">
    <text evidence="3">The sequence shown here is derived from an EMBL/GenBank/DDBJ whole genome shotgun (WGS) entry which is preliminary data.</text>
</comment>
<evidence type="ECO:0000313" key="4">
    <source>
        <dbReference type="Proteomes" id="UP000754710"/>
    </source>
</evidence>
<feature type="transmembrane region" description="Helical" evidence="2">
    <location>
        <begin position="140"/>
        <end position="156"/>
    </location>
</feature>
<keyword evidence="4" id="KW-1185">Reference proteome</keyword>
<feature type="region of interest" description="Disordered" evidence="1">
    <location>
        <begin position="317"/>
        <end position="336"/>
    </location>
</feature>
<evidence type="ECO:0000256" key="1">
    <source>
        <dbReference type="SAM" id="MobiDB-lite"/>
    </source>
</evidence>
<feature type="compositionally biased region" description="Low complexity" evidence="1">
    <location>
        <begin position="73"/>
        <end position="107"/>
    </location>
</feature>
<evidence type="ECO:0000256" key="2">
    <source>
        <dbReference type="SAM" id="Phobius"/>
    </source>
</evidence>
<dbReference type="Proteomes" id="UP000754710">
    <property type="component" value="Unassembled WGS sequence"/>
</dbReference>
<gene>
    <name evidence="3" type="ORF">K1X13_10210</name>
</gene>
<feature type="region of interest" description="Disordered" evidence="1">
    <location>
        <begin position="70"/>
        <end position="107"/>
    </location>
</feature>
<accession>A0ABS7RL13</accession>
<proteinExistence type="predicted"/>
<feature type="transmembrane region" description="Helical" evidence="2">
    <location>
        <begin position="118"/>
        <end position="134"/>
    </location>
</feature>
<reference evidence="3 4" key="1">
    <citation type="submission" date="2021-08" db="EMBL/GenBank/DDBJ databases">
        <title>Nocardioides bacterium WL0053 sp. nov., isolated from the sediment.</title>
        <authorList>
            <person name="Wang L."/>
            <person name="Zhang D."/>
            <person name="Zhang A."/>
        </authorList>
    </citation>
    <scope>NUCLEOTIDE SEQUENCE [LARGE SCALE GENOMIC DNA]</scope>
    <source>
        <strain evidence="3 4">WL0053</strain>
    </source>
</reference>
<organism evidence="3 4">
    <name type="scientific">Nocardioides jiangsuensis</name>
    <dbReference type="NCBI Taxonomy" id="2866161"/>
    <lineage>
        <taxon>Bacteria</taxon>
        <taxon>Bacillati</taxon>
        <taxon>Actinomycetota</taxon>
        <taxon>Actinomycetes</taxon>
        <taxon>Propionibacteriales</taxon>
        <taxon>Nocardioidaceae</taxon>
        <taxon>Nocardioides</taxon>
    </lineage>
</organism>
<keyword evidence="2" id="KW-0472">Membrane</keyword>
<keyword evidence="2" id="KW-0812">Transmembrane</keyword>
<sequence>MDLSGIIFVVLALAWAVYLIPKALKHHDEIARTRSIDRFSTAMRVLARREPVNRRDARLVVTPARPAESTRMVVPTRPAPQTAPQAAPEPATRPAARTASPASRRAAARAAARRRRRVLGVLVALDLVVVALAAFAVAPWWTVAVPAALTGVYVYLCRRQVRRENDASWAPEEFAAPQQAAEAPVAPRRAIRVEAPYGTVQAPRVAVRDEAGAGFEEFSEDEDTVAISVAALDAALAAPDVSAAAVAAARAVEVETVAVAVPTVDGGSLWDPLPVTLPTYVTKPRASRTVRTIDLSEPGTWSSGRNEADSRLVEEAGVAAQEDAQVEQDGRRAVGS</sequence>
<dbReference type="RefSeq" id="WP_221024975.1">
    <property type="nucleotide sequence ID" value="NZ_JAIEZQ010000002.1"/>
</dbReference>
<feature type="transmembrane region" description="Helical" evidence="2">
    <location>
        <begin position="6"/>
        <end position="24"/>
    </location>
</feature>
<evidence type="ECO:0000313" key="3">
    <source>
        <dbReference type="EMBL" id="MBY9075192.1"/>
    </source>
</evidence>
<name>A0ABS7RL13_9ACTN</name>